<protein>
    <recommendedName>
        <fullName evidence="2">Intracellular proteinase inhibitor BsuPI domain-containing protein</fullName>
    </recommendedName>
</protein>
<dbReference type="EMBL" id="UINC01011424">
    <property type="protein sequence ID" value="SVA50436.1"/>
    <property type="molecule type" value="Genomic_DNA"/>
</dbReference>
<gene>
    <name evidence="1" type="ORF">METZ01_LOCUS103290</name>
</gene>
<reference evidence="1" key="1">
    <citation type="submission" date="2018-05" db="EMBL/GenBank/DDBJ databases">
        <authorList>
            <person name="Lanie J.A."/>
            <person name="Ng W.-L."/>
            <person name="Kazmierczak K.M."/>
            <person name="Andrzejewski T.M."/>
            <person name="Davidsen T.M."/>
            <person name="Wayne K.J."/>
            <person name="Tettelin H."/>
            <person name="Glass J.I."/>
            <person name="Rusch D."/>
            <person name="Podicherti R."/>
            <person name="Tsui H.-C.T."/>
            <person name="Winkler M.E."/>
        </authorList>
    </citation>
    <scope>NUCLEOTIDE SEQUENCE</scope>
</reference>
<evidence type="ECO:0008006" key="2">
    <source>
        <dbReference type="Google" id="ProtNLM"/>
    </source>
</evidence>
<evidence type="ECO:0000313" key="1">
    <source>
        <dbReference type="EMBL" id="SVA50436.1"/>
    </source>
</evidence>
<proteinExistence type="predicted"/>
<organism evidence="1">
    <name type="scientific">marine metagenome</name>
    <dbReference type="NCBI Taxonomy" id="408172"/>
    <lineage>
        <taxon>unclassified sequences</taxon>
        <taxon>metagenomes</taxon>
        <taxon>ecological metagenomes</taxon>
    </lineage>
</organism>
<name>A0A381WD30_9ZZZZ</name>
<accession>A0A381WD30</accession>
<sequence>MRRHLIVLIVLVGVLYAQDDRPFEINVVPRYVDEKRIVVNIQLTNLTNKPLDYLEGFLIERSSSRKILSEKRMVLTAGYEPSLDKGFSSTRSYAYVVGKGKPNTYEFVISKLKFNGEDKIFTWHPKAGYIRVD</sequence>
<dbReference type="AlphaFoldDB" id="A0A381WD30"/>